<dbReference type="AlphaFoldDB" id="A0A2P2P828"/>
<name>A0A2P2P828_RHIMU</name>
<proteinExistence type="predicted"/>
<accession>A0A2P2P828</accession>
<sequence length="58" mass="6521">MKLRQQTCKTAFKTPTKTPPWGSSIISILLSFKKGILYLVASNQQQFGIGFYLKVAIE</sequence>
<dbReference type="EMBL" id="GGEC01070431">
    <property type="protein sequence ID" value="MBX50915.1"/>
    <property type="molecule type" value="Transcribed_RNA"/>
</dbReference>
<reference evidence="1" key="1">
    <citation type="submission" date="2018-02" db="EMBL/GenBank/DDBJ databases">
        <title>Rhizophora mucronata_Transcriptome.</title>
        <authorList>
            <person name="Meera S.P."/>
            <person name="Sreeshan A."/>
            <person name="Augustine A."/>
        </authorList>
    </citation>
    <scope>NUCLEOTIDE SEQUENCE</scope>
    <source>
        <tissue evidence="1">Leaf</tissue>
    </source>
</reference>
<organism evidence="1">
    <name type="scientific">Rhizophora mucronata</name>
    <name type="common">Asiatic mangrove</name>
    <dbReference type="NCBI Taxonomy" id="61149"/>
    <lineage>
        <taxon>Eukaryota</taxon>
        <taxon>Viridiplantae</taxon>
        <taxon>Streptophyta</taxon>
        <taxon>Embryophyta</taxon>
        <taxon>Tracheophyta</taxon>
        <taxon>Spermatophyta</taxon>
        <taxon>Magnoliopsida</taxon>
        <taxon>eudicotyledons</taxon>
        <taxon>Gunneridae</taxon>
        <taxon>Pentapetalae</taxon>
        <taxon>rosids</taxon>
        <taxon>fabids</taxon>
        <taxon>Malpighiales</taxon>
        <taxon>Rhizophoraceae</taxon>
        <taxon>Rhizophora</taxon>
    </lineage>
</organism>
<evidence type="ECO:0000313" key="1">
    <source>
        <dbReference type="EMBL" id="MBX50915.1"/>
    </source>
</evidence>
<protein>
    <submittedName>
        <fullName evidence="1">Uncharacterized protein</fullName>
    </submittedName>
</protein>